<comment type="caution">
    <text evidence="1">The sequence shown here is derived from an EMBL/GenBank/DDBJ whole genome shotgun (WGS) entry which is preliminary data.</text>
</comment>
<dbReference type="Proteomes" id="UP000187429">
    <property type="component" value="Unassembled WGS sequence"/>
</dbReference>
<accession>A0A1R1XF07</accession>
<sequence>MNPARWAPEELEDPNTLEQDRMRLLPDNRKQAYEKNGISKRIEKIRYDGKIRQRLLKVGNQVLRYTDGKNFIFGETETGPYKVTRVLKHGSYEIIDHKGYADIVHIDKIKVYYPGERAIPTVAIGSSRSTIASKRLIR</sequence>
<evidence type="ECO:0000313" key="2">
    <source>
        <dbReference type="Proteomes" id="UP000187429"/>
    </source>
</evidence>
<organism evidence="1 2">
    <name type="scientific">Smittium culicis</name>
    <dbReference type="NCBI Taxonomy" id="133412"/>
    <lineage>
        <taxon>Eukaryota</taxon>
        <taxon>Fungi</taxon>
        <taxon>Fungi incertae sedis</taxon>
        <taxon>Zoopagomycota</taxon>
        <taxon>Kickxellomycotina</taxon>
        <taxon>Harpellomycetes</taxon>
        <taxon>Harpellales</taxon>
        <taxon>Legeriomycetaceae</taxon>
        <taxon>Smittium</taxon>
    </lineage>
</organism>
<protein>
    <submittedName>
        <fullName evidence="1">Uncharacterized protein</fullName>
    </submittedName>
</protein>
<reference evidence="2" key="1">
    <citation type="submission" date="2017-01" db="EMBL/GenBank/DDBJ databases">
        <authorList>
            <person name="Wang Y."/>
            <person name="White M."/>
            <person name="Kvist S."/>
            <person name="Moncalvo J.-M."/>
        </authorList>
    </citation>
    <scope>NUCLEOTIDE SEQUENCE [LARGE SCALE GENOMIC DNA]</scope>
    <source>
        <strain evidence="2">ID-206-W2</strain>
    </source>
</reference>
<keyword evidence="2" id="KW-1185">Reference proteome</keyword>
<dbReference type="AlphaFoldDB" id="A0A1R1XF07"/>
<evidence type="ECO:0000313" key="1">
    <source>
        <dbReference type="EMBL" id="OMJ13198.1"/>
    </source>
</evidence>
<proteinExistence type="predicted"/>
<gene>
    <name evidence="1" type="ORF">AYI69_g9094</name>
</gene>
<dbReference type="EMBL" id="LSSM01005186">
    <property type="protein sequence ID" value="OMJ13198.1"/>
    <property type="molecule type" value="Genomic_DNA"/>
</dbReference>
<dbReference type="OrthoDB" id="5592268at2759"/>
<name>A0A1R1XF07_9FUNG</name>